<evidence type="ECO:0000313" key="2">
    <source>
        <dbReference type="Proteomes" id="UP000033695"/>
    </source>
</evidence>
<reference evidence="1 2" key="1">
    <citation type="submission" date="2014-12" db="EMBL/GenBank/DDBJ databases">
        <title>Comparative genomics of the lactic acid bacteria isolated from the honey bee gut.</title>
        <authorList>
            <person name="Ellegaard K.M."/>
            <person name="Tamarit D."/>
            <person name="Javelind E."/>
            <person name="Olofsson T."/>
            <person name="Andersson S.G."/>
            <person name="Vasquez A."/>
        </authorList>
    </citation>
    <scope>NUCLEOTIDE SEQUENCE [LARGE SCALE GENOMIC DNA]</scope>
    <source>
        <strain evidence="1 2">Hon2</strain>
    </source>
</reference>
<comment type="caution">
    <text evidence="1">The sequence shown here is derived from an EMBL/GenBank/DDBJ whole genome shotgun (WGS) entry which is preliminary data.</text>
</comment>
<proteinExistence type="predicted"/>
<dbReference type="RefSeq" id="WP_045922144.1">
    <property type="nucleotide sequence ID" value="NZ_JAAEDZ010000002.1"/>
</dbReference>
<accession>A0A0F4L0T5</accession>
<gene>
    <name evidence="1" type="ORF">JG29_02430</name>
</gene>
<dbReference type="InterPro" id="IPR021321">
    <property type="entry name" value="DUF2922"/>
</dbReference>
<sequence length="70" mass="7980">MRVLQLGFKTQSGKKRSLSLKYIDQNLDAATVLQQMQAIAAAKLFVKNNEEIYFEPVSAKYVETKEVPLF</sequence>
<dbReference type="AlphaFoldDB" id="A0A0F4L0T5"/>
<protein>
    <recommendedName>
        <fullName evidence="3">DUF2922 domain-containing protein</fullName>
    </recommendedName>
</protein>
<dbReference type="EMBL" id="JXBZ01000002">
    <property type="protein sequence ID" value="KJY51196.1"/>
    <property type="molecule type" value="Genomic_DNA"/>
</dbReference>
<evidence type="ECO:0000313" key="1">
    <source>
        <dbReference type="EMBL" id="KJY51196.1"/>
    </source>
</evidence>
<dbReference type="Pfam" id="PF11148">
    <property type="entry name" value="DUF2922"/>
    <property type="match status" value="1"/>
</dbReference>
<name>A0A0F4L0T5_9LACO</name>
<dbReference type="STRING" id="1218508.JG29_02430"/>
<dbReference type="HOGENOM" id="CLU_181401_0_0_9"/>
<dbReference type="OrthoDB" id="2323347at2"/>
<evidence type="ECO:0008006" key="3">
    <source>
        <dbReference type="Google" id="ProtNLM"/>
    </source>
</evidence>
<dbReference type="Proteomes" id="UP000033695">
    <property type="component" value="Unassembled WGS sequence"/>
</dbReference>
<keyword evidence="2" id="KW-1185">Reference proteome</keyword>
<dbReference type="PATRIC" id="fig|1218508.4.peg.250"/>
<organism evidence="1 2">
    <name type="scientific">Bombilactobacillus mellis</name>
    <dbReference type="NCBI Taxonomy" id="1218508"/>
    <lineage>
        <taxon>Bacteria</taxon>
        <taxon>Bacillati</taxon>
        <taxon>Bacillota</taxon>
        <taxon>Bacilli</taxon>
        <taxon>Lactobacillales</taxon>
        <taxon>Lactobacillaceae</taxon>
        <taxon>Bombilactobacillus</taxon>
    </lineage>
</organism>